<reference evidence="2 3" key="1">
    <citation type="submission" date="2015-01" db="EMBL/GenBank/DDBJ databases">
        <title>The Genome Sequence of Cladophialophora immunda CBS83496.</title>
        <authorList>
            <consortium name="The Broad Institute Genomics Platform"/>
            <person name="Cuomo C."/>
            <person name="de Hoog S."/>
            <person name="Gorbushina A."/>
            <person name="Stielow B."/>
            <person name="Teixiera M."/>
            <person name="Abouelleil A."/>
            <person name="Chapman S.B."/>
            <person name="Priest M."/>
            <person name="Young S.K."/>
            <person name="Wortman J."/>
            <person name="Nusbaum C."/>
            <person name="Birren B."/>
        </authorList>
    </citation>
    <scope>NUCLEOTIDE SEQUENCE [LARGE SCALE GENOMIC DNA]</scope>
    <source>
        <strain evidence="2 3">CBS 83496</strain>
    </source>
</reference>
<dbReference type="VEuPathDB" id="FungiDB:PV07_06245"/>
<dbReference type="Proteomes" id="UP000054466">
    <property type="component" value="Unassembled WGS sequence"/>
</dbReference>
<evidence type="ECO:0000313" key="2">
    <source>
        <dbReference type="EMBL" id="KIW30503.1"/>
    </source>
</evidence>
<name>A0A0D2CHF8_9EURO</name>
<gene>
    <name evidence="2" type="ORF">PV07_06245</name>
</gene>
<dbReference type="HOGENOM" id="CLU_048603_0_0_1"/>
<feature type="region of interest" description="Disordered" evidence="1">
    <location>
        <begin position="1"/>
        <end position="34"/>
    </location>
</feature>
<proteinExistence type="predicted"/>
<protein>
    <submittedName>
        <fullName evidence="2">Uncharacterized protein</fullName>
    </submittedName>
</protein>
<dbReference type="GeneID" id="27345439"/>
<feature type="compositionally biased region" description="Basic and acidic residues" evidence="1">
    <location>
        <begin position="1"/>
        <end position="27"/>
    </location>
</feature>
<dbReference type="RefSeq" id="XP_016250719.1">
    <property type="nucleotide sequence ID" value="XM_016393200.1"/>
</dbReference>
<organism evidence="2 3">
    <name type="scientific">Cladophialophora immunda</name>
    <dbReference type="NCBI Taxonomy" id="569365"/>
    <lineage>
        <taxon>Eukaryota</taxon>
        <taxon>Fungi</taxon>
        <taxon>Dikarya</taxon>
        <taxon>Ascomycota</taxon>
        <taxon>Pezizomycotina</taxon>
        <taxon>Eurotiomycetes</taxon>
        <taxon>Chaetothyriomycetidae</taxon>
        <taxon>Chaetothyriales</taxon>
        <taxon>Herpotrichiellaceae</taxon>
        <taxon>Cladophialophora</taxon>
    </lineage>
</organism>
<dbReference type="OrthoDB" id="4159116at2759"/>
<keyword evidence="3" id="KW-1185">Reference proteome</keyword>
<accession>A0A0D2CHF8</accession>
<dbReference type="EMBL" id="KN847042">
    <property type="protein sequence ID" value="KIW30503.1"/>
    <property type="molecule type" value="Genomic_DNA"/>
</dbReference>
<evidence type="ECO:0000256" key="1">
    <source>
        <dbReference type="SAM" id="MobiDB-lite"/>
    </source>
</evidence>
<sequence>MNPGRRDGKRQSPRKRDAANNEDKADADQSPARRTMEGGIFVGIPDFKPAAVYFNMVGQFGGPCFDRSANVWKKSLPVEVDGSIDVSGTWEYAQVRHLAQTPEQAETAANYVGQVAKQVTGRIFITVLREAPNRNGELNLEEVDGITMSGFWLDKTKFVTCAHFLQTVFDTNADETEKFLKTANPPRPRAFVSNKKAANQGLMPDSPESWPVYLLRVSRTSDIAIFELTKAAAKGGKHPPHSMKPSDLSALLTATTSENASGFSSKETDVSYLRLFAAYYPGSDPTVEASDFSPERKQFAKDANIAGAWRLLCDEGRKLNPGATKKPADFADTFAPHTRSVAFGQVETTHRAIPCHAKSGNSLFAQTRECSIVGTYGCSGGMVCHVYREAGSWRSVVVGLFHGESWNDRRYNEIVAFTPAFVDAVRTGSFWDTA</sequence>
<evidence type="ECO:0000313" key="3">
    <source>
        <dbReference type="Proteomes" id="UP000054466"/>
    </source>
</evidence>
<dbReference type="AlphaFoldDB" id="A0A0D2CHF8"/>